<reference evidence="2" key="1">
    <citation type="submission" date="2014-09" db="EMBL/GenBank/DDBJ databases">
        <title>Genomic characterization and comparison of seven Myoviridae bacteriophage infecting Bacillus thuringiensis.</title>
        <authorList>
            <person name="Sauder A.B."/>
            <person name="McKenzie Q.R."/>
            <person name="Temple L.M."/>
            <person name="Alexis B.K."/>
            <person name="Al-Atrache Z."/>
            <person name="Lewis L.O."/>
            <person name="Loesser-Casey K.E."/>
            <person name="Mitchell K.J."/>
        </authorList>
    </citation>
    <scope>NUCLEOTIDE SEQUENCE [LARGE SCALE GENOMIC DNA]</scope>
</reference>
<name>A0A075LZT8_9CAUD</name>
<evidence type="ECO:0000313" key="2">
    <source>
        <dbReference type="Proteomes" id="UP000028561"/>
    </source>
</evidence>
<proteinExistence type="predicted"/>
<sequence length="74" mass="8675">MSVPNLYDVPKHLEQSEAFRELSEALEYLTLYEFKERYFPYWYSKNGIEGVSIALTVDGWYVFTIDGEVVLDAK</sequence>
<reference evidence="1 2" key="2">
    <citation type="journal article" date="2016" name="Virology (Lond)">
        <title>Genomic characterization and comparison of seven Myoviridae bacteriophage infecting Bacillus thuringiensis.</title>
        <authorList>
            <person name="Sauder A.B."/>
            <person name="Quinn M.R."/>
            <person name="Brouillette A."/>
            <person name="Caruso S."/>
            <person name="Cresawn S."/>
            <person name="Erill I."/>
            <person name="Lewis L."/>
            <person name="Loesser-Casey K."/>
            <person name="Pate M."/>
            <person name="Scott C."/>
            <person name="Stockwell S."/>
            <person name="Temple L."/>
        </authorList>
    </citation>
    <scope>NUCLEOTIDE SEQUENCE [LARGE SCALE GENOMIC DNA]</scope>
</reference>
<dbReference type="KEGG" id="vg:20283143"/>
<evidence type="ECO:0000313" key="1">
    <source>
        <dbReference type="EMBL" id="AIF72032.1"/>
    </source>
</evidence>
<accession>A0A075LZT8</accession>
<dbReference type="EMBL" id="KJ489402">
    <property type="protein sequence ID" value="AIF72032.1"/>
    <property type="molecule type" value="Genomic_DNA"/>
</dbReference>
<keyword evidence="2" id="KW-1185">Reference proteome</keyword>
<dbReference type="GeneID" id="20283143"/>
<dbReference type="RefSeq" id="YP_009055921.1">
    <property type="nucleotide sequence ID" value="NC_024788.1"/>
</dbReference>
<organism evidence="1 2">
    <name type="scientific">Bacillus phage Riley</name>
    <dbReference type="NCBI Taxonomy" id="1486662"/>
    <lineage>
        <taxon>Viruses</taxon>
        <taxon>Duplodnaviria</taxon>
        <taxon>Heunggongvirae</taxon>
        <taxon>Uroviricota</taxon>
        <taxon>Caudoviricetes</taxon>
        <taxon>Herelleviridae</taxon>
        <taxon>Bastillevirinae</taxon>
        <taxon>Bequatrovirus</taxon>
        <taxon>Bequatrovirus riley</taxon>
    </lineage>
</organism>
<dbReference type="Proteomes" id="UP000028561">
    <property type="component" value="Segment"/>
</dbReference>
<protein>
    <submittedName>
        <fullName evidence="1">Uncharacterized protein</fullName>
    </submittedName>
</protein>